<accession>A0A917UNP3</accession>
<dbReference type="InterPro" id="IPR020802">
    <property type="entry name" value="TesA-like"/>
</dbReference>
<protein>
    <submittedName>
        <fullName evidence="4">Oleoyl-ACP hydrolase</fullName>
    </submittedName>
</protein>
<dbReference type="InterPro" id="IPR012223">
    <property type="entry name" value="TEII"/>
</dbReference>
<dbReference type="EMBL" id="BMMU01000067">
    <property type="protein sequence ID" value="GGJ71259.1"/>
    <property type="molecule type" value="Genomic_DNA"/>
</dbReference>
<dbReference type="InterPro" id="IPR029058">
    <property type="entry name" value="AB_hydrolase_fold"/>
</dbReference>
<dbReference type="GO" id="GO:0008610">
    <property type="term" value="P:lipid biosynthetic process"/>
    <property type="evidence" value="ECO:0007669"/>
    <property type="project" value="TreeGrafter"/>
</dbReference>
<evidence type="ECO:0000313" key="5">
    <source>
        <dbReference type="Proteomes" id="UP000625682"/>
    </source>
</evidence>
<evidence type="ECO:0000313" key="4">
    <source>
        <dbReference type="EMBL" id="GGJ71259.1"/>
    </source>
</evidence>
<name>A0A917UNP3_9ACTN</name>
<evidence type="ECO:0000256" key="2">
    <source>
        <dbReference type="ARBA" id="ARBA00022801"/>
    </source>
</evidence>
<dbReference type="PANTHER" id="PTHR11487:SF0">
    <property type="entry name" value="S-ACYL FATTY ACID SYNTHASE THIOESTERASE, MEDIUM CHAIN"/>
    <property type="match status" value="1"/>
</dbReference>
<evidence type="ECO:0000256" key="1">
    <source>
        <dbReference type="ARBA" id="ARBA00007169"/>
    </source>
</evidence>
<dbReference type="SUPFAM" id="SSF53474">
    <property type="entry name" value="alpha/beta-Hydrolases"/>
    <property type="match status" value="1"/>
</dbReference>
<feature type="domain" description="Thioesterase TesA-like" evidence="3">
    <location>
        <begin position="26"/>
        <end position="247"/>
    </location>
</feature>
<dbReference type="PANTHER" id="PTHR11487">
    <property type="entry name" value="THIOESTERASE"/>
    <property type="match status" value="1"/>
</dbReference>
<dbReference type="SMART" id="SM00824">
    <property type="entry name" value="PKS_TE"/>
    <property type="match status" value="1"/>
</dbReference>
<dbReference type="RefSeq" id="WP_229695707.1">
    <property type="nucleotide sequence ID" value="NZ_BAABER010000068.1"/>
</dbReference>
<reference evidence="4" key="1">
    <citation type="journal article" date="2014" name="Int. J. Syst. Evol. Microbiol.">
        <title>Complete genome sequence of Corynebacterium casei LMG S-19264T (=DSM 44701T), isolated from a smear-ripened cheese.</title>
        <authorList>
            <consortium name="US DOE Joint Genome Institute (JGI-PGF)"/>
            <person name="Walter F."/>
            <person name="Albersmeier A."/>
            <person name="Kalinowski J."/>
            <person name="Ruckert C."/>
        </authorList>
    </citation>
    <scope>NUCLEOTIDE SEQUENCE</scope>
    <source>
        <strain evidence="4">CGMCC 4.7272</strain>
    </source>
</reference>
<gene>
    <name evidence="4" type="primary">rifR</name>
    <name evidence="4" type="ORF">GCM10012282_80130</name>
</gene>
<proteinExistence type="inferred from homology"/>
<evidence type="ECO:0000259" key="3">
    <source>
        <dbReference type="SMART" id="SM00824"/>
    </source>
</evidence>
<dbReference type="Proteomes" id="UP000625682">
    <property type="component" value="Unassembled WGS sequence"/>
</dbReference>
<dbReference type="InterPro" id="IPR001031">
    <property type="entry name" value="Thioesterase"/>
</dbReference>
<comment type="caution">
    <text evidence="4">The sequence shown here is derived from an EMBL/GenBank/DDBJ whole genome shotgun (WGS) entry which is preliminary data.</text>
</comment>
<sequence>MIEMTNNNDHWIQRYHPAPDAEARLACFPYAGGSASFYFPTSQALSPSVEVLAIQYPGRQDRHAEPALTNIEALADGIADALNKWTDRPLAFFGHSMGSLVAYEVARRLQRDGVTLSALFASGGRAPHLWRSRGMHKRPDSALIDELRELGGTESSALDNEEVLQMVLPTLRHDYQAIETYRYDPSPRLTCPILALIGDRDPRVSVNDVRGWDEHTSAGLDVRVLPGGHFYLVNQQTAILDIIGEHIQFPTGVE</sequence>
<reference evidence="4" key="2">
    <citation type="submission" date="2020-09" db="EMBL/GenBank/DDBJ databases">
        <authorList>
            <person name="Sun Q."/>
            <person name="Zhou Y."/>
        </authorList>
    </citation>
    <scope>NUCLEOTIDE SEQUENCE</scope>
    <source>
        <strain evidence="4">CGMCC 4.7272</strain>
    </source>
</reference>
<keyword evidence="2 4" id="KW-0378">Hydrolase</keyword>
<dbReference type="Pfam" id="PF00975">
    <property type="entry name" value="Thioesterase"/>
    <property type="match status" value="1"/>
</dbReference>
<dbReference type="GO" id="GO:0016787">
    <property type="term" value="F:hydrolase activity"/>
    <property type="evidence" value="ECO:0007669"/>
    <property type="project" value="UniProtKB-KW"/>
</dbReference>
<organism evidence="4 5">
    <name type="scientific">Streptomyces lacrimifluminis</name>
    <dbReference type="NCBI Taxonomy" id="1500077"/>
    <lineage>
        <taxon>Bacteria</taxon>
        <taxon>Bacillati</taxon>
        <taxon>Actinomycetota</taxon>
        <taxon>Actinomycetes</taxon>
        <taxon>Kitasatosporales</taxon>
        <taxon>Streptomycetaceae</taxon>
        <taxon>Streptomyces</taxon>
    </lineage>
</organism>
<dbReference type="Gene3D" id="3.40.50.1820">
    <property type="entry name" value="alpha/beta hydrolase"/>
    <property type="match status" value="1"/>
</dbReference>
<dbReference type="AlphaFoldDB" id="A0A917UNP3"/>
<keyword evidence="5" id="KW-1185">Reference proteome</keyword>
<comment type="similarity">
    <text evidence="1">Belongs to the thioesterase family.</text>
</comment>